<protein>
    <submittedName>
        <fullName evidence="1">Phenazine antibiotic biosynthesis protein</fullName>
    </submittedName>
</protein>
<dbReference type="SUPFAM" id="SSF56801">
    <property type="entry name" value="Acetyl-CoA synthetase-like"/>
    <property type="match status" value="1"/>
</dbReference>
<dbReference type="RefSeq" id="WP_192016235.1">
    <property type="nucleotide sequence ID" value="NZ_JACYTP010000007.1"/>
</dbReference>
<evidence type="ECO:0000313" key="2">
    <source>
        <dbReference type="Proteomes" id="UP000649768"/>
    </source>
</evidence>
<organism evidence="1 2">
    <name type="scientific">Photobacterium arenosum</name>
    <dbReference type="NCBI Taxonomy" id="2774143"/>
    <lineage>
        <taxon>Bacteria</taxon>
        <taxon>Pseudomonadati</taxon>
        <taxon>Pseudomonadota</taxon>
        <taxon>Gammaproteobacteria</taxon>
        <taxon>Vibrionales</taxon>
        <taxon>Vibrionaceae</taxon>
        <taxon>Photobacterium</taxon>
    </lineage>
</organism>
<name>A0ABR9BLW6_9GAMM</name>
<keyword evidence="2" id="KW-1185">Reference proteome</keyword>
<reference evidence="1 2" key="1">
    <citation type="submission" date="2020-09" db="EMBL/GenBank/DDBJ databases">
        <title>Photobacterium sp. CAU 1568 isolated from sand of Sido Beach.</title>
        <authorList>
            <person name="Kim W."/>
        </authorList>
    </citation>
    <scope>NUCLEOTIDE SEQUENCE [LARGE SCALE GENOMIC DNA]</scope>
    <source>
        <strain evidence="1 2">CAU 1568</strain>
    </source>
</reference>
<proteinExistence type="predicted"/>
<dbReference type="InterPro" id="IPR042099">
    <property type="entry name" value="ANL_N_sf"/>
</dbReference>
<gene>
    <name evidence="1" type="ORF">IFO68_12815</name>
</gene>
<comment type="caution">
    <text evidence="1">The sequence shown here is derived from an EMBL/GenBank/DDBJ whole genome shotgun (WGS) entry which is preliminary data.</text>
</comment>
<sequence length="366" mass="41708">MKDYSHDLNEMNEIENLNKSELFLQSIIMWHFSEETGSEFWLKIRHELEFDPIKEVKTFSDLKKFPDFSERLRTVPVEQLIPRGLKDDENFSVYESGGTTGAPKYVIAYDEWINNLVDWRMSSYKNRPGRPTGNTLAAVPTGPHIVGAINKVRAKALGGVFFSIDIDPRWVKQLIAKSEMQSVRSYSSHLVDQIRNTLMSQHIRFLVTTPPILRALLKDESLVEHMRKTLVQITLGGTEIDLDEVKFIATEILPECEFSASYGSTSALGVSRSSLIHRESLYVEYDNYSPFITYEVVDAATREPVNYGQRGQVIVSHLSRYAFYPRVIERDTAIRLEGKPGQIGDRLANISPVRVVEGNQVIEGVY</sequence>
<dbReference type="Proteomes" id="UP000649768">
    <property type="component" value="Unassembled WGS sequence"/>
</dbReference>
<dbReference type="Gene3D" id="3.40.50.12780">
    <property type="entry name" value="N-terminal domain of ligase-like"/>
    <property type="match status" value="1"/>
</dbReference>
<accession>A0ABR9BLW6</accession>
<evidence type="ECO:0000313" key="1">
    <source>
        <dbReference type="EMBL" id="MBD8513554.1"/>
    </source>
</evidence>
<dbReference type="EMBL" id="JACYTP010000007">
    <property type="protein sequence ID" value="MBD8513554.1"/>
    <property type="molecule type" value="Genomic_DNA"/>
</dbReference>